<keyword evidence="2" id="KW-1185">Reference proteome</keyword>
<reference evidence="1 2" key="1">
    <citation type="submission" date="2018-12" db="EMBL/GenBank/DDBJ databases">
        <title>Complete genome sequencing of Tabrizicola sp. K13M18.</title>
        <authorList>
            <person name="Bae J.-W."/>
        </authorList>
    </citation>
    <scope>NUCLEOTIDE SEQUENCE [LARGE SCALE GENOMIC DNA]</scope>
    <source>
        <strain evidence="1 2">K13M18</strain>
    </source>
</reference>
<evidence type="ECO:0000313" key="2">
    <source>
        <dbReference type="Proteomes" id="UP000282002"/>
    </source>
</evidence>
<gene>
    <name evidence="1" type="ORF">EI545_00950</name>
</gene>
<dbReference type="AlphaFoldDB" id="A0A3S8U1W0"/>
<organism evidence="1 2">
    <name type="scientific">Tabrizicola piscis</name>
    <dbReference type="NCBI Taxonomy" id="2494374"/>
    <lineage>
        <taxon>Bacteria</taxon>
        <taxon>Pseudomonadati</taxon>
        <taxon>Pseudomonadota</taxon>
        <taxon>Alphaproteobacteria</taxon>
        <taxon>Rhodobacterales</taxon>
        <taxon>Paracoccaceae</taxon>
        <taxon>Tabrizicola</taxon>
    </lineage>
</organism>
<dbReference type="Proteomes" id="UP000282002">
    <property type="component" value="Chromosome"/>
</dbReference>
<dbReference type="KEGG" id="taw:EI545_00950"/>
<proteinExistence type="predicted"/>
<protein>
    <submittedName>
        <fullName evidence="1">Uncharacterized protein</fullName>
    </submittedName>
</protein>
<dbReference type="RefSeq" id="WP_125323723.1">
    <property type="nucleotide sequence ID" value="NZ_CP034328.1"/>
</dbReference>
<accession>A0A3S8U1W0</accession>
<dbReference type="OrthoDB" id="6638257at2"/>
<evidence type="ECO:0000313" key="1">
    <source>
        <dbReference type="EMBL" id="AZL57535.1"/>
    </source>
</evidence>
<sequence length="239" mass="25852">MTVVLMLGSAPMAAEAASWPRAPFHKVVAINNAWRVRTDWDAAVFPWDFPKDRRPVAGPGQTMVTEDDFVPVQNAFGGFVYAGATMAFTAGYWALGTLRPTVIAAFGCDMHYAATGQTHFYGTGAPDPLRKDISLRSLEAKSARLMVLAAMQGCAMVNLSTGPSRLIFPRVSRSAAGLARPQPFCPDTADKALAAEAALGYVVPSGRYWEESGRFDPRELDRLDALWVKAASLPLRQTA</sequence>
<name>A0A3S8U1W0_9RHOB</name>
<dbReference type="EMBL" id="CP034328">
    <property type="protein sequence ID" value="AZL57535.1"/>
    <property type="molecule type" value="Genomic_DNA"/>
</dbReference>